<keyword evidence="4 6" id="KW-0067">ATP-binding</keyword>
<dbReference type="InterPro" id="IPR011009">
    <property type="entry name" value="Kinase-like_dom_sf"/>
</dbReference>
<dbReference type="GO" id="GO:0005524">
    <property type="term" value="F:ATP binding"/>
    <property type="evidence" value="ECO:0007669"/>
    <property type="project" value="UniProtKB-UniRule"/>
</dbReference>
<dbReference type="InterPro" id="IPR008271">
    <property type="entry name" value="Ser/Thr_kinase_AS"/>
</dbReference>
<evidence type="ECO:0000256" key="5">
    <source>
        <dbReference type="ARBA" id="ARBA00037982"/>
    </source>
</evidence>
<evidence type="ECO:0000256" key="2">
    <source>
        <dbReference type="ARBA" id="ARBA00022741"/>
    </source>
</evidence>
<dbReference type="Gene3D" id="3.30.200.20">
    <property type="entry name" value="Phosphorylase Kinase, domain 1"/>
    <property type="match status" value="1"/>
</dbReference>
<evidence type="ECO:0000256" key="6">
    <source>
        <dbReference type="PROSITE-ProRule" id="PRU10141"/>
    </source>
</evidence>
<dbReference type="SUPFAM" id="SSF56112">
    <property type="entry name" value="Protein kinase-like (PK-like)"/>
    <property type="match status" value="1"/>
</dbReference>
<keyword evidence="2 6" id="KW-0547">Nucleotide-binding</keyword>
<keyword evidence="10" id="KW-1185">Reference proteome</keyword>
<gene>
    <name evidence="9" type="ORF">ONB1V03_LOCUS13339</name>
</gene>
<dbReference type="OrthoDB" id="4062651at2759"/>
<feature type="binding site" evidence="6">
    <location>
        <position position="88"/>
    </location>
    <ligand>
        <name>ATP</name>
        <dbReference type="ChEBI" id="CHEBI:30616"/>
    </ligand>
</feature>
<dbReference type="SMART" id="SM00220">
    <property type="entry name" value="S_TKc"/>
    <property type="match status" value="1"/>
</dbReference>
<evidence type="ECO:0000256" key="4">
    <source>
        <dbReference type="ARBA" id="ARBA00022840"/>
    </source>
</evidence>
<dbReference type="EMBL" id="CAJPVJ010011593">
    <property type="protein sequence ID" value="CAG2173890.1"/>
    <property type="molecule type" value="Genomic_DNA"/>
</dbReference>
<dbReference type="Pfam" id="PF00069">
    <property type="entry name" value="Pkinase"/>
    <property type="match status" value="1"/>
</dbReference>
<evidence type="ECO:0000256" key="1">
    <source>
        <dbReference type="ARBA" id="ARBA00022679"/>
    </source>
</evidence>
<dbReference type="AlphaFoldDB" id="A0A7R9MAP6"/>
<evidence type="ECO:0000313" key="10">
    <source>
        <dbReference type="Proteomes" id="UP000728032"/>
    </source>
</evidence>
<proteinExistence type="inferred from homology"/>
<evidence type="ECO:0000256" key="7">
    <source>
        <dbReference type="RuleBase" id="RU000304"/>
    </source>
</evidence>
<dbReference type="GO" id="GO:0005737">
    <property type="term" value="C:cytoplasm"/>
    <property type="evidence" value="ECO:0007669"/>
    <property type="project" value="TreeGrafter"/>
</dbReference>
<evidence type="ECO:0000256" key="3">
    <source>
        <dbReference type="ARBA" id="ARBA00022777"/>
    </source>
</evidence>
<comment type="similarity">
    <text evidence="5">Belongs to the protein kinase superfamily. Ser/Thr protein kinase family. GCN2 subfamily.</text>
</comment>
<protein>
    <recommendedName>
        <fullName evidence="8">Protein kinase domain-containing protein</fullName>
    </recommendedName>
</protein>
<accession>A0A7R9MAP6</accession>
<keyword evidence="1" id="KW-0808">Transferase</keyword>
<evidence type="ECO:0000259" key="8">
    <source>
        <dbReference type="PROSITE" id="PS50011"/>
    </source>
</evidence>
<dbReference type="InterPro" id="IPR050339">
    <property type="entry name" value="CC_SR_Kinase"/>
</dbReference>
<dbReference type="PROSITE" id="PS50011">
    <property type="entry name" value="PROTEIN_KINASE_DOM"/>
    <property type="match status" value="1"/>
</dbReference>
<organism evidence="9">
    <name type="scientific">Oppiella nova</name>
    <dbReference type="NCBI Taxonomy" id="334625"/>
    <lineage>
        <taxon>Eukaryota</taxon>
        <taxon>Metazoa</taxon>
        <taxon>Ecdysozoa</taxon>
        <taxon>Arthropoda</taxon>
        <taxon>Chelicerata</taxon>
        <taxon>Arachnida</taxon>
        <taxon>Acari</taxon>
        <taxon>Acariformes</taxon>
        <taxon>Sarcoptiformes</taxon>
        <taxon>Oribatida</taxon>
        <taxon>Brachypylina</taxon>
        <taxon>Oppioidea</taxon>
        <taxon>Oppiidae</taxon>
        <taxon>Oppiella</taxon>
    </lineage>
</organism>
<dbReference type="PROSITE" id="PS51257">
    <property type="entry name" value="PROKAR_LIPOPROTEIN"/>
    <property type="match status" value="1"/>
</dbReference>
<dbReference type="PANTHER" id="PTHR11042">
    <property type="entry name" value="EUKARYOTIC TRANSLATION INITIATION FACTOR 2-ALPHA KINASE EIF2-ALPHA KINASE -RELATED"/>
    <property type="match status" value="1"/>
</dbReference>
<dbReference type="PROSITE" id="PS00107">
    <property type="entry name" value="PROTEIN_KINASE_ATP"/>
    <property type="match status" value="1"/>
</dbReference>
<sequence length="249" mass="28900">MNPSFDKKKVVTPPEMIVLIPVMSAMSCGSRILSDELCPKLQHKASIVSKVNEYKRLYEELHSLGSGAFGEVFVVKAKYDGHKYAVKKIRIERSEYCVQYMDQWSEDNVYYIQMELWSHSLQNILQYKPQVFGRQPEEPMNSIEFYISCHIFKEILECVQYLHELNPPVIHRDLKPDNILVAKTVRNGRFFKICDFGFATVHQHSSDKGDLRYCAPEVGQGIVYNHKIDVYSLAKIAENIFEINLEDKL</sequence>
<keyword evidence="3" id="KW-0418">Kinase</keyword>
<keyword evidence="7" id="KW-0723">Serine/threonine-protein kinase</keyword>
<dbReference type="InterPro" id="IPR000719">
    <property type="entry name" value="Prot_kinase_dom"/>
</dbReference>
<reference evidence="9" key="1">
    <citation type="submission" date="2020-11" db="EMBL/GenBank/DDBJ databases">
        <authorList>
            <person name="Tran Van P."/>
        </authorList>
    </citation>
    <scope>NUCLEOTIDE SEQUENCE</scope>
</reference>
<dbReference type="InterPro" id="IPR017441">
    <property type="entry name" value="Protein_kinase_ATP_BS"/>
</dbReference>
<dbReference type="Proteomes" id="UP000728032">
    <property type="component" value="Unassembled WGS sequence"/>
</dbReference>
<feature type="domain" description="Protein kinase" evidence="8">
    <location>
        <begin position="58"/>
        <end position="249"/>
    </location>
</feature>
<dbReference type="GO" id="GO:0005634">
    <property type="term" value="C:nucleus"/>
    <property type="evidence" value="ECO:0007669"/>
    <property type="project" value="TreeGrafter"/>
</dbReference>
<name>A0A7R9MAP6_9ACAR</name>
<dbReference type="GO" id="GO:0004674">
    <property type="term" value="F:protein serine/threonine kinase activity"/>
    <property type="evidence" value="ECO:0007669"/>
    <property type="project" value="UniProtKB-KW"/>
</dbReference>
<evidence type="ECO:0000313" key="9">
    <source>
        <dbReference type="EMBL" id="CAD7656703.1"/>
    </source>
</evidence>
<dbReference type="PROSITE" id="PS00108">
    <property type="entry name" value="PROTEIN_KINASE_ST"/>
    <property type="match status" value="1"/>
</dbReference>
<dbReference type="Gene3D" id="1.10.510.10">
    <property type="entry name" value="Transferase(Phosphotransferase) domain 1"/>
    <property type="match status" value="1"/>
</dbReference>
<dbReference type="EMBL" id="OC926418">
    <property type="protein sequence ID" value="CAD7656703.1"/>
    <property type="molecule type" value="Genomic_DNA"/>
</dbReference>